<reference evidence="2" key="2">
    <citation type="submission" date="2018-05" db="EMBL/GenBank/DDBJ databases">
        <title>OpunRS2 (Oryza punctata Reference Sequence Version 2).</title>
        <authorList>
            <person name="Zhang J."/>
            <person name="Kudrna D."/>
            <person name="Lee S."/>
            <person name="Talag J."/>
            <person name="Welchert J."/>
            <person name="Wing R.A."/>
        </authorList>
    </citation>
    <scope>NUCLEOTIDE SEQUENCE [LARGE SCALE GENOMIC DNA]</scope>
</reference>
<dbReference type="Gramene" id="OPUNC08G10950.1">
    <property type="protein sequence ID" value="OPUNC08G10950.1"/>
    <property type="gene ID" value="OPUNC08G10950"/>
</dbReference>
<evidence type="ECO:0000256" key="1">
    <source>
        <dbReference type="SAM" id="MobiDB-lite"/>
    </source>
</evidence>
<name>A0A0E0LU51_ORYPU</name>
<proteinExistence type="predicted"/>
<organism evidence="2">
    <name type="scientific">Oryza punctata</name>
    <name type="common">Red rice</name>
    <dbReference type="NCBI Taxonomy" id="4537"/>
    <lineage>
        <taxon>Eukaryota</taxon>
        <taxon>Viridiplantae</taxon>
        <taxon>Streptophyta</taxon>
        <taxon>Embryophyta</taxon>
        <taxon>Tracheophyta</taxon>
        <taxon>Spermatophyta</taxon>
        <taxon>Magnoliopsida</taxon>
        <taxon>Liliopsida</taxon>
        <taxon>Poales</taxon>
        <taxon>Poaceae</taxon>
        <taxon>BOP clade</taxon>
        <taxon>Oryzoideae</taxon>
        <taxon>Oryzeae</taxon>
        <taxon>Oryzinae</taxon>
        <taxon>Oryza</taxon>
    </lineage>
</organism>
<dbReference type="Proteomes" id="UP000026962">
    <property type="component" value="Chromosome 8"/>
</dbReference>
<dbReference type="HOGENOM" id="CLU_757352_0_0_1"/>
<accession>A0A0E0LU51</accession>
<keyword evidence="3" id="KW-1185">Reference proteome</keyword>
<evidence type="ECO:0000313" key="3">
    <source>
        <dbReference type="Proteomes" id="UP000026962"/>
    </source>
</evidence>
<protein>
    <submittedName>
        <fullName evidence="2">Uncharacterized protein</fullName>
    </submittedName>
</protein>
<reference evidence="2" key="1">
    <citation type="submission" date="2015-04" db="UniProtKB">
        <authorList>
            <consortium name="EnsemblPlants"/>
        </authorList>
    </citation>
    <scope>IDENTIFICATION</scope>
</reference>
<evidence type="ECO:0000313" key="2">
    <source>
        <dbReference type="EnsemblPlants" id="OPUNC08G10950.1"/>
    </source>
</evidence>
<dbReference type="AlphaFoldDB" id="A0A0E0LU51"/>
<dbReference type="EnsemblPlants" id="OPUNC08G10950.1">
    <property type="protein sequence ID" value="OPUNC08G10950.1"/>
    <property type="gene ID" value="OPUNC08G10950"/>
</dbReference>
<sequence length="366" mass="41799">MIQANNMVVSPCISSPSKAIVQPALPNLQNSLSLAMANLNPNPQCFLHQGHMTIFTFLALISQRLSDLFVIMKIFSWPLWSPRSKNKIRTVIGRSFFYYILDVRMYEQQHAAKDAMEDAWRQDHPMGQVEEQPQQQEVQPVVMYKRQTPTLLVQDPDVQKFLAKLDDLAAQPIHPYFILWQVKMRKLKLFVKQKSEVHPLNPEKAQLGLTQDNQVVLEDVMPLQVQLASIPKFLLLPPKAPVKKRDGKTILFNPNRRQSPRLQPRKEELQVDLRMGIGKPRGKSTKKLKEFAGITNIFIPGSKNKESDIRTSIEDDIHSNSSTSDCSISLLQKLRVEMCGLSPEEVVESSLGGVRRRKLPRPDPKE</sequence>
<feature type="region of interest" description="Disordered" evidence="1">
    <location>
        <begin position="347"/>
        <end position="366"/>
    </location>
</feature>